<dbReference type="GO" id="GO:0016020">
    <property type="term" value="C:membrane"/>
    <property type="evidence" value="ECO:0007669"/>
    <property type="project" value="InterPro"/>
</dbReference>
<dbReference type="AlphaFoldDB" id="A0A845ACI7"/>
<dbReference type="InterPro" id="IPR003425">
    <property type="entry name" value="CCB3/YggT"/>
</dbReference>
<feature type="transmembrane region" description="Helical" evidence="1">
    <location>
        <begin position="70"/>
        <end position="89"/>
    </location>
</feature>
<reference evidence="2 3" key="1">
    <citation type="submission" date="2019-12" db="EMBL/GenBank/DDBJ databases">
        <title>Genomic-based taxomic classification of the family Erythrobacteraceae.</title>
        <authorList>
            <person name="Xu L."/>
        </authorList>
    </citation>
    <scope>NUCLEOTIDE SEQUENCE [LARGE SCALE GENOMIC DNA]</scope>
    <source>
        <strain evidence="2 3">DSM 18604</strain>
    </source>
</reference>
<gene>
    <name evidence="2" type="ORF">GRI39_09485</name>
</gene>
<sequence length="98" mass="10853">MILLTLSQIVGYLISIIIILVIVQFILSLLISFNVVNTRNDFVLAIWRAVNALLDPMLRPIRRVLPDTGAIDFSPLVLIIGLNILNIILQNLAYGSVA</sequence>
<dbReference type="EMBL" id="WTYQ01000003">
    <property type="protein sequence ID" value="MXP26266.1"/>
    <property type="molecule type" value="Genomic_DNA"/>
</dbReference>
<keyword evidence="1" id="KW-0812">Transmembrane</keyword>
<dbReference type="RefSeq" id="WP_160739463.1">
    <property type="nucleotide sequence ID" value="NZ_WTYQ01000003.1"/>
</dbReference>
<feature type="transmembrane region" description="Helical" evidence="1">
    <location>
        <begin position="12"/>
        <end position="36"/>
    </location>
</feature>
<dbReference type="OrthoDB" id="9814445at2"/>
<protein>
    <submittedName>
        <fullName evidence="2">YggT family protein</fullName>
    </submittedName>
</protein>
<dbReference type="Pfam" id="PF02325">
    <property type="entry name" value="CCB3_YggT"/>
    <property type="match status" value="1"/>
</dbReference>
<evidence type="ECO:0000313" key="3">
    <source>
        <dbReference type="Proteomes" id="UP000460561"/>
    </source>
</evidence>
<evidence type="ECO:0000313" key="2">
    <source>
        <dbReference type="EMBL" id="MXP26266.1"/>
    </source>
</evidence>
<keyword evidence="1" id="KW-0472">Membrane</keyword>
<keyword evidence="1" id="KW-1133">Transmembrane helix</keyword>
<organism evidence="2 3">
    <name type="scientific">Altericroceibacterium indicum</name>
    <dbReference type="NCBI Taxonomy" id="374177"/>
    <lineage>
        <taxon>Bacteria</taxon>
        <taxon>Pseudomonadati</taxon>
        <taxon>Pseudomonadota</taxon>
        <taxon>Alphaproteobacteria</taxon>
        <taxon>Sphingomonadales</taxon>
        <taxon>Erythrobacteraceae</taxon>
        <taxon>Altericroceibacterium</taxon>
    </lineage>
</organism>
<proteinExistence type="predicted"/>
<evidence type="ECO:0000256" key="1">
    <source>
        <dbReference type="SAM" id="Phobius"/>
    </source>
</evidence>
<dbReference type="Proteomes" id="UP000460561">
    <property type="component" value="Unassembled WGS sequence"/>
</dbReference>
<name>A0A845ACI7_9SPHN</name>
<comment type="caution">
    <text evidence="2">The sequence shown here is derived from an EMBL/GenBank/DDBJ whole genome shotgun (WGS) entry which is preliminary data.</text>
</comment>
<accession>A0A845ACI7</accession>
<keyword evidence="3" id="KW-1185">Reference proteome</keyword>